<dbReference type="SUPFAM" id="SSF56601">
    <property type="entry name" value="beta-lactamase/transpeptidase-like"/>
    <property type="match status" value="1"/>
</dbReference>
<dbReference type="PANTHER" id="PTHR35333:SF4">
    <property type="entry name" value="SLR0121 PROTEIN"/>
    <property type="match status" value="1"/>
</dbReference>
<comment type="caution">
    <text evidence="4">The sequence shown here is derived from an EMBL/GenBank/DDBJ whole genome shotgun (WGS) entry which is preliminary data.</text>
</comment>
<evidence type="ECO:0000313" key="5">
    <source>
        <dbReference type="Proteomes" id="UP000541857"/>
    </source>
</evidence>
<evidence type="ECO:0000259" key="3">
    <source>
        <dbReference type="Pfam" id="PF13354"/>
    </source>
</evidence>
<dbReference type="RefSeq" id="WP_182203466.1">
    <property type="nucleotide sequence ID" value="NZ_JACGLT010000003.1"/>
</dbReference>
<protein>
    <submittedName>
        <fullName evidence="4">Serine hydrolase</fullName>
    </submittedName>
</protein>
<name>A0A7W2M3T2_9FLAO</name>
<keyword evidence="5" id="KW-1185">Reference proteome</keyword>
<feature type="chain" id="PRO_5031478371" evidence="2">
    <location>
        <begin position="21"/>
        <end position="308"/>
    </location>
</feature>
<evidence type="ECO:0000313" key="4">
    <source>
        <dbReference type="EMBL" id="MBA6152199.1"/>
    </source>
</evidence>
<dbReference type="EMBL" id="JACGLT010000003">
    <property type="protein sequence ID" value="MBA6152199.1"/>
    <property type="molecule type" value="Genomic_DNA"/>
</dbReference>
<organism evidence="4 5">
    <name type="scientific">Gelidibacter maritimus</name>
    <dbReference type="NCBI Taxonomy" id="2761487"/>
    <lineage>
        <taxon>Bacteria</taxon>
        <taxon>Pseudomonadati</taxon>
        <taxon>Bacteroidota</taxon>
        <taxon>Flavobacteriia</taxon>
        <taxon>Flavobacteriales</taxon>
        <taxon>Flavobacteriaceae</taxon>
        <taxon>Gelidibacter</taxon>
    </lineage>
</organism>
<dbReference type="GO" id="GO:0008800">
    <property type="term" value="F:beta-lactamase activity"/>
    <property type="evidence" value="ECO:0007669"/>
    <property type="project" value="UniProtKB-EC"/>
</dbReference>
<reference evidence="4 5" key="1">
    <citation type="submission" date="2020-07" db="EMBL/GenBank/DDBJ databases">
        <title>Bacterium isolated from marine sediment.</title>
        <authorList>
            <person name="Shang D."/>
        </authorList>
    </citation>
    <scope>NUCLEOTIDE SEQUENCE [LARGE SCALE GENOMIC DNA]</scope>
    <source>
        <strain evidence="4 5">F6074</strain>
    </source>
</reference>
<evidence type="ECO:0000256" key="2">
    <source>
        <dbReference type="SAM" id="SignalP"/>
    </source>
</evidence>
<dbReference type="Pfam" id="PF13354">
    <property type="entry name" value="Beta-lactamase2"/>
    <property type="match status" value="1"/>
</dbReference>
<keyword evidence="2" id="KW-0732">Signal</keyword>
<dbReference type="GO" id="GO:0046677">
    <property type="term" value="P:response to antibiotic"/>
    <property type="evidence" value="ECO:0007669"/>
    <property type="project" value="InterPro"/>
</dbReference>
<evidence type="ECO:0000256" key="1">
    <source>
        <dbReference type="ARBA" id="ARBA00001526"/>
    </source>
</evidence>
<feature type="domain" description="Beta-lactamase class A catalytic" evidence="3">
    <location>
        <begin position="43"/>
        <end position="258"/>
    </location>
</feature>
<dbReference type="InterPro" id="IPR000871">
    <property type="entry name" value="Beta-lactam_class-A"/>
</dbReference>
<keyword evidence="4" id="KW-0378">Hydrolase</keyword>
<dbReference type="InterPro" id="IPR045155">
    <property type="entry name" value="Beta-lactam_cat"/>
</dbReference>
<sequence length="308" mass="35101">MKKIFLFLFLFLSCNLMLIAQQTDEILENELNNLVKDFKGDVGIYVYNLKSNKEAAINADTIFPTASIVKVPILIEVFKQIKEGGLHYNDTLVYDAKRKYGGSGLMQFYKDSTVTDLRTLASLMITISDNTTSLWCQELVGGGLAINETMADLGLAHTRVNSRTEGRSEDWEKYGWGQTTPREMTSLLIKMRQRTLIDEASSDEMYRIMSNSFYTDYSLSQIPPYVQTAAKQGMVNKSRSELVMVNAPSGDYVFYIATKNNADQSWGFDNKAWQLQRNISAYLWNYFEPNSEWKPANGFAELVKGLRY</sequence>
<proteinExistence type="predicted"/>
<dbReference type="Proteomes" id="UP000541857">
    <property type="component" value="Unassembled WGS sequence"/>
</dbReference>
<dbReference type="GO" id="GO:0030655">
    <property type="term" value="P:beta-lactam antibiotic catabolic process"/>
    <property type="evidence" value="ECO:0007669"/>
    <property type="project" value="InterPro"/>
</dbReference>
<gene>
    <name evidence="4" type="ORF">H3Z82_05605</name>
</gene>
<dbReference type="InterPro" id="IPR012338">
    <property type="entry name" value="Beta-lactam/transpept-like"/>
</dbReference>
<dbReference type="AlphaFoldDB" id="A0A7W2M3T2"/>
<dbReference type="PANTHER" id="PTHR35333">
    <property type="entry name" value="BETA-LACTAMASE"/>
    <property type="match status" value="1"/>
</dbReference>
<dbReference type="Gene3D" id="3.40.710.10">
    <property type="entry name" value="DD-peptidase/beta-lactamase superfamily"/>
    <property type="match status" value="1"/>
</dbReference>
<accession>A0A7W2M3T2</accession>
<feature type="signal peptide" evidence="2">
    <location>
        <begin position="1"/>
        <end position="20"/>
    </location>
</feature>
<comment type="catalytic activity">
    <reaction evidence="1">
        <text>a beta-lactam + H2O = a substituted beta-amino acid</text>
        <dbReference type="Rhea" id="RHEA:20401"/>
        <dbReference type="ChEBI" id="CHEBI:15377"/>
        <dbReference type="ChEBI" id="CHEBI:35627"/>
        <dbReference type="ChEBI" id="CHEBI:140347"/>
        <dbReference type="EC" id="3.5.2.6"/>
    </reaction>
</comment>